<dbReference type="RefSeq" id="XP_014147358.1">
    <property type="nucleotide sequence ID" value="XM_014291883.1"/>
</dbReference>
<dbReference type="OrthoDB" id="27962at2759"/>
<reference evidence="1 2" key="1">
    <citation type="submission" date="2011-02" db="EMBL/GenBank/DDBJ databases">
        <title>The Genome Sequence of Sphaeroforma arctica JP610.</title>
        <authorList>
            <consortium name="The Broad Institute Genome Sequencing Platform"/>
            <person name="Russ C."/>
            <person name="Cuomo C."/>
            <person name="Young S.K."/>
            <person name="Zeng Q."/>
            <person name="Gargeya S."/>
            <person name="Alvarado L."/>
            <person name="Berlin A."/>
            <person name="Chapman S.B."/>
            <person name="Chen Z."/>
            <person name="Freedman E."/>
            <person name="Gellesch M."/>
            <person name="Goldberg J."/>
            <person name="Griggs A."/>
            <person name="Gujja S."/>
            <person name="Heilman E."/>
            <person name="Heiman D."/>
            <person name="Howarth C."/>
            <person name="Mehta T."/>
            <person name="Neiman D."/>
            <person name="Pearson M."/>
            <person name="Roberts A."/>
            <person name="Saif S."/>
            <person name="Shea T."/>
            <person name="Shenoy N."/>
            <person name="Sisk P."/>
            <person name="Stolte C."/>
            <person name="Sykes S."/>
            <person name="White J."/>
            <person name="Yandava C."/>
            <person name="Burger G."/>
            <person name="Gray M.W."/>
            <person name="Holland P.W.H."/>
            <person name="King N."/>
            <person name="Lang F.B.F."/>
            <person name="Roger A.J."/>
            <person name="Ruiz-Trillo I."/>
            <person name="Haas B."/>
            <person name="Nusbaum C."/>
            <person name="Birren B."/>
        </authorList>
    </citation>
    <scope>NUCLEOTIDE SEQUENCE [LARGE SCALE GENOMIC DNA]</scope>
    <source>
        <strain evidence="1 2">JP610</strain>
    </source>
</reference>
<sequence>CFAFEPSEAQEDNAQGVIMIPDQSIGQVKFYISTQLTDFGSSLLDVLNSLLKKKIQERHMANPRILR</sequence>
<keyword evidence="2" id="KW-1185">Reference proteome</keyword>
<gene>
    <name evidence="1" type="ORF">SARC_13986</name>
</gene>
<name>A0A0L0FA96_9EUKA</name>
<feature type="non-terminal residue" evidence="1">
    <location>
        <position position="1"/>
    </location>
</feature>
<feature type="non-terminal residue" evidence="1">
    <location>
        <position position="67"/>
    </location>
</feature>
<dbReference type="Proteomes" id="UP000054560">
    <property type="component" value="Unassembled WGS sequence"/>
</dbReference>
<organism evidence="1 2">
    <name type="scientific">Sphaeroforma arctica JP610</name>
    <dbReference type="NCBI Taxonomy" id="667725"/>
    <lineage>
        <taxon>Eukaryota</taxon>
        <taxon>Ichthyosporea</taxon>
        <taxon>Ichthyophonida</taxon>
        <taxon>Sphaeroforma</taxon>
    </lineage>
</organism>
<dbReference type="EMBL" id="KQ245597">
    <property type="protein sequence ID" value="KNC73456.1"/>
    <property type="molecule type" value="Genomic_DNA"/>
</dbReference>
<dbReference type="GeneID" id="25914490"/>
<protein>
    <submittedName>
        <fullName evidence="1">Uncharacterized protein</fullName>
    </submittedName>
</protein>
<dbReference type="AlphaFoldDB" id="A0A0L0FA96"/>
<accession>A0A0L0FA96</accession>
<proteinExistence type="predicted"/>
<evidence type="ECO:0000313" key="1">
    <source>
        <dbReference type="EMBL" id="KNC73456.1"/>
    </source>
</evidence>
<evidence type="ECO:0000313" key="2">
    <source>
        <dbReference type="Proteomes" id="UP000054560"/>
    </source>
</evidence>